<organism evidence="2 3">
    <name type="scientific">Botryotinia fuckeliana (strain T4)</name>
    <name type="common">Noble rot fungus</name>
    <name type="synonym">Botrytis cinerea</name>
    <dbReference type="NCBI Taxonomy" id="999810"/>
    <lineage>
        <taxon>Eukaryota</taxon>
        <taxon>Fungi</taxon>
        <taxon>Dikarya</taxon>
        <taxon>Ascomycota</taxon>
        <taxon>Pezizomycotina</taxon>
        <taxon>Leotiomycetes</taxon>
        <taxon>Helotiales</taxon>
        <taxon>Sclerotiniaceae</taxon>
        <taxon>Botrytis</taxon>
    </lineage>
</organism>
<feature type="region of interest" description="Disordered" evidence="1">
    <location>
        <begin position="1"/>
        <end position="24"/>
    </location>
</feature>
<evidence type="ECO:0000256" key="1">
    <source>
        <dbReference type="SAM" id="MobiDB-lite"/>
    </source>
</evidence>
<feature type="compositionally biased region" description="Basic residues" evidence="1">
    <location>
        <begin position="1"/>
        <end position="20"/>
    </location>
</feature>
<reference evidence="3" key="1">
    <citation type="journal article" date="2011" name="PLoS Genet.">
        <title>Genomic analysis of the necrotrophic fungal pathogens Sclerotinia sclerotiorum and Botrytis cinerea.</title>
        <authorList>
            <person name="Amselem J."/>
            <person name="Cuomo C.A."/>
            <person name="van Kan J.A."/>
            <person name="Viaud M."/>
            <person name="Benito E.P."/>
            <person name="Couloux A."/>
            <person name="Coutinho P.M."/>
            <person name="de Vries R.P."/>
            <person name="Dyer P.S."/>
            <person name="Fillinger S."/>
            <person name="Fournier E."/>
            <person name="Gout L."/>
            <person name="Hahn M."/>
            <person name="Kohn L."/>
            <person name="Lapalu N."/>
            <person name="Plummer K.M."/>
            <person name="Pradier J.M."/>
            <person name="Quevillon E."/>
            <person name="Sharon A."/>
            <person name="Simon A."/>
            <person name="ten Have A."/>
            <person name="Tudzynski B."/>
            <person name="Tudzynski P."/>
            <person name="Wincker P."/>
            <person name="Andrew M."/>
            <person name="Anthouard V."/>
            <person name="Beever R.E."/>
            <person name="Beffa R."/>
            <person name="Benoit I."/>
            <person name="Bouzid O."/>
            <person name="Brault B."/>
            <person name="Chen Z."/>
            <person name="Choquer M."/>
            <person name="Collemare J."/>
            <person name="Cotton P."/>
            <person name="Danchin E.G."/>
            <person name="Da Silva C."/>
            <person name="Gautier A."/>
            <person name="Giraud C."/>
            <person name="Giraud T."/>
            <person name="Gonzalez C."/>
            <person name="Grossetete S."/>
            <person name="Guldener U."/>
            <person name="Henrissat B."/>
            <person name="Howlett B.J."/>
            <person name="Kodira C."/>
            <person name="Kretschmer M."/>
            <person name="Lappartient A."/>
            <person name="Leroch M."/>
            <person name="Levis C."/>
            <person name="Mauceli E."/>
            <person name="Neuveglise C."/>
            <person name="Oeser B."/>
            <person name="Pearson M."/>
            <person name="Poulain J."/>
            <person name="Poussereau N."/>
            <person name="Quesneville H."/>
            <person name="Rascle C."/>
            <person name="Schumacher J."/>
            <person name="Segurens B."/>
            <person name="Sexton A."/>
            <person name="Silva E."/>
            <person name="Sirven C."/>
            <person name="Soanes D.M."/>
            <person name="Talbot N.J."/>
            <person name="Templeton M."/>
            <person name="Yandava C."/>
            <person name="Yarden O."/>
            <person name="Zeng Q."/>
            <person name="Rollins J.A."/>
            <person name="Lebrun M.H."/>
            <person name="Dickman M."/>
        </authorList>
    </citation>
    <scope>NUCLEOTIDE SEQUENCE [LARGE SCALE GENOMIC DNA]</scope>
    <source>
        <strain evidence="3">T4</strain>
    </source>
</reference>
<name>G2XYU5_BOTF4</name>
<dbReference type="InParanoid" id="G2XYU5"/>
<dbReference type="Proteomes" id="UP000008177">
    <property type="component" value="Unplaced contigs"/>
</dbReference>
<evidence type="ECO:0000313" key="3">
    <source>
        <dbReference type="Proteomes" id="UP000008177"/>
    </source>
</evidence>
<dbReference type="AlphaFoldDB" id="G2XYU5"/>
<accession>G2XYU5</accession>
<dbReference type="HOGENOM" id="CLU_2978846_0_0_1"/>
<gene>
    <name evidence="2" type="ORF">BofuT4_uP046500.1</name>
</gene>
<protein>
    <submittedName>
        <fullName evidence="2">Uncharacterized protein</fullName>
    </submittedName>
</protein>
<proteinExistence type="predicted"/>
<sequence length="58" mass="6663">MKMKLSTRGKKEKGKGKGRWVRVEGEGESERRVEMVWRRLDGGQGMIPYGGVGRERLE</sequence>
<dbReference type="EMBL" id="FQ790278">
    <property type="protein sequence ID" value="CCD45632.1"/>
    <property type="molecule type" value="Genomic_DNA"/>
</dbReference>
<evidence type="ECO:0000313" key="2">
    <source>
        <dbReference type="EMBL" id="CCD45632.1"/>
    </source>
</evidence>